<proteinExistence type="predicted"/>
<accession>A0A5C6ENU2</accession>
<protein>
    <submittedName>
        <fullName evidence="1">Uncharacterized protein</fullName>
    </submittedName>
</protein>
<keyword evidence="2" id="KW-1185">Reference proteome</keyword>
<gene>
    <name evidence="1" type="ORF">Poly51_40150</name>
</gene>
<organism evidence="1 2">
    <name type="scientific">Rubripirellula tenax</name>
    <dbReference type="NCBI Taxonomy" id="2528015"/>
    <lineage>
        <taxon>Bacteria</taxon>
        <taxon>Pseudomonadati</taxon>
        <taxon>Planctomycetota</taxon>
        <taxon>Planctomycetia</taxon>
        <taxon>Pirellulales</taxon>
        <taxon>Pirellulaceae</taxon>
        <taxon>Rubripirellula</taxon>
    </lineage>
</organism>
<comment type="caution">
    <text evidence="1">The sequence shown here is derived from an EMBL/GenBank/DDBJ whole genome shotgun (WGS) entry which is preliminary data.</text>
</comment>
<dbReference type="AlphaFoldDB" id="A0A5C6ENU2"/>
<evidence type="ECO:0000313" key="2">
    <source>
        <dbReference type="Proteomes" id="UP000318288"/>
    </source>
</evidence>
<name>A0A5C6ENU2_9BACT</name>
<dbReference type="OrthoDB" id="3477935at2"/>
<sequence length="121" mass="13485">MDDSTPIPGFSEISDWPTPPALPLSLQSHGFYRDPNPYCTHYVDIVDADGNVFPFFFERFLGRLCYGATNETSDDAAFVTSGSALADDVFAVMTAALENDDLDDADRLRDVMDRGLHWSQR</sequence>
<dbReference type="Proteomes" id="UP000318288">
    <property type="component" value="Unassembled WGS sequence"/>
</dbReference>
<dbReference type="EMBL" id="SJPW01000005">
    <property type="protein sequence ID" value="TWU50722.1"/>
    <property type="molecule type" value="Genomic_DNA"/>
</dbReference>
<reference evidence="1 2" key="1">
    <citation type="submission" date="2019-02" db="EMBL/GenBank/DDBJ databases">
        <title>Deep-cultivation of Planctomycetes and their phenomic and genomic characterization uncovers novel biology.</title>
        <authorList>
            <person name="Wiegand S."/>
            <person name="Jogler M."/>
            <person name="Boedeker C."/>
            <person name="Pinto D."/>
            <person name="Vollmers J."/>
            <person name="Rivas-Marin E."/>
            <person name="Kohn T."/>
            <person name="Peeters S.H."/>
            <person name="Heuer A."/>
            <person name="Rast P."/>
            <person name="Oberbeckmann S."/>
            <person name="Bunk B."/>
            <person name="Jeske O."/>
            <person name="Meyerdierks A."/>
            <person name="Storesund J.E."/>
            <person name="Kallscheuer N."/>
            <person name="Luecker S."/>
            <person name="Lage O.M."/>
            <person name="Pohl T."/>
            <person name="Merkel B.J."/>
            <person name="Hornburger P."/>
            <person name="Mueller R.-W."/>
            <person name="Bruemmer F."/>
            <person name="Labrenz M."/>
            <person name="Spormann A.M."/>
            <person name="Op Den Camp H."/>
            <person name="Overmann J."/>
            <person name="Amann R."/>
            <person name="Jetten M.S.M."/>
            <person name="Mascher T."/>
            <person name="Medema M.H."/>
            <person name="Devos D.P."/>
            <person name="Kaster A.-K."/>
            <person name="Ovreas L."/>
            <person name="Rohde M."/>
            <person name="Galperin M.Y."/>
            <person name="Jogler C."/>
        </authorList>
    </citation>
    <scope>NUCLEOTIDE SEQUENCE [LARGE SCALE GENOMIC DNA]</scope>
    <source>
        <strain evidence="1 2">Poly51</strain>
    </source>
</reference>
<evidence type="ECO:0000313" key="1">
    <source>
        <dbReference type="EMBL" id="TWU50722.1"/>
    </source>
</evidence>
<dbReference type="RefSeq" id="WP_146459418.1">
    <property type="nucleotide sequence ID" value="NZ_SJPW01000005.1"/>
</dbReference>